<evidence type="ECO:0000259" key="2">
    <source>
        <dbReference type="Pfam" id="PF25316"/>
    </source>
</evidence>
<dbReference type="Pfam" id="PF25577">
    <property type="entry name" value="TPR_TAF2_C"/>
    <property type="match status" value="1"/>
</dbReference>
<dbReference type="Pfam" id="PF25316">
    <property type="entry name" value="TAF2_3rd"/>
    <property type="match status" value="1"/>
</dbReference>
<sequence length="313" mass="35569">MRYGIVLDPSKLTSKLTYFDLSSSHLISPDYLSAYKKKSHLVIRMLELRLGQPVLLQVLNKLLVLARLSTKSILSSTDRNQSLSVGLDGCGRNEGDSVSVTSNTQPQQNPTVPPCMSDEHRANILLSTTSFRRIISMVTGQDIRNFLNQWACHAGHVRMFAKFHFNRKRNVVELELKQDLQSRGTLNYTGPITVMLQELDGAFIHTFKLEEGRMSRDLPCHSKSRKHRKKKISLANGDEVDMDLARIDPESPLLWLRIDPDLAIIHDIHVDQPDFMWHLMLAHDRDCLGQLEAVNALKDFASPETRHVLSNII</sequence>
<evidence type="ECO:0000313" key="5">
    <source>
        <dbReference type="WBParaSite" id="SMTH1_34320.1"/>
    </source>
</evidence>
<evidence type="ECO:0000259" key="3">
    <source>
        <dbReference type="Pfam" id="PF25577"/>
    </source>
</evidence>
<dbReference type="PANTHER" id="PTHR15137">
    <property type="entry name" value="TRANSCRIPTION INITIATION FACTOR TFIID"/>
    <property type="match status" value="1"/>
</dbReference>
<dbReference type="WBParaSite" id="SMTH1_34320.1">
    <property type="protein sequence ID" value="SMTH1_34320.1"/>
    <property type="gene ID" value="SMTH1_34320"/>
</dbReference>
<evidence type="ECO:0000313" key="4">
    <source>
        <dbReference type="Proteomes" id="UP000050791"/>
    </source>
</evidence>
<name>A0AA85B5W6_9TREM</name>
<dbReference type="PANTHER" id="PTHR15137:SF9">
    <property type="entry name" value="TRANSCRIPTION INITIATION FACTOR TFIID SUBUNIT 2"/>
    <property type="match status" value="1"/>
</dbReference>
<dbReference type="GO" id="GO:0000976">
    <property type="term" value="F:transcription cis-regulatory region binding"/>
    <property type="evidence" value="ECO:0007669"/>
    <property type="project" value="TreeGrafter"/>
</dbReference>
<dbReference type="Proteomes" id="UP000050791">
    <property type="component" value="Unassembled WGS sequence"/>
</dbReference>
<organism evidence="4 5">
    <name type="scientific">Schistosoma mattheei</name>
    <dbReference type="NCBI Taxonomy" id="31246"/>
    <lineage>
        <taxon>Eukaryota</taxon>
        <taxon>Metazoa</taxon>
        <taxon>Spiralia</taxon>
        <taxon>Lophotrochozoa</taxon>
        <taxon>Platyhelminthes</taxon>
        <taxon>Trematoda</taxon>
        <taxon>Digenea</taxon>
        <taxon>Strigeidida</taxon>
        <taxon>Schistosomatoidea</taxon>
        <taxon>Schistosomatidae</taxon>
        <taxon>Schistosoma</taxon>
    </lineage>
</organism>
<dbReference type="GO" id="GO:0003682">
    <property type="term" value="F:chromatin binding"/>
    <property type="evidence" value="ECO:0007669"/>
    <property type="project" value="TreeGrafter"/>
</dbReference>
<proteinExistence type="predicted"/>
<protein>
    <submittedName>
        <fullName evidence="5">Uncharacterized protein</fullName>
    </submittedName>
</protein>
<feature type="region of interest" description="Disordered" evidence="1">
    <location>
        <begin position="95"/>
        <end position="114"/>
    </location>
</feature>
<feature type="compositionally biased region" description="Low complexity" evidence="1">
    <location>
        <begin position="100"/>
        <end position="110"/>
    </location>
</feature>
<dbReference type="AlphaFoldDB" id="A0AA85B5W6"/>
<dbReference type="GO" id="GO:0005669">
    <property type="term" value="C:transcription factor TFIID complex"/>
    <property type="evidence" value="ECO:0007669"/>
    <property type="project" value="InterPro"/>
</dbReference>
<reference evidence="5" key="1">
    <citation type="submission" date="2023-11" db="UniProtKB">
        <authorList>
            <consortium name="WormBaseParasite"/>
        </authorList>
    </citation>
    <scope>IDENTIFICATION</scope>
</reference>
<evidence type="ECO:0000256" key="1">
    <source>
        <dbReference type="SAM" id="MobiDB-lite"/>
    </source>
</evidence>
<dbReference type="GO" id="GO:0016251">
    <property type="term" value="F:RNA polymerase II general transcription initiation factor activity"/>
    <property type="evidence" value="ECO:0007669"/>
    <property type="project" value="TreeGrafter"/>
</dbReference>
<dbReference type="GO" id="GO:0006367">
    <property type="term" value="P:transcription initiation at RNA polymerase II promoter"/>
    <property type="evidence" value="ECO:0007669"/>
    <property type="project" value="TreeGrafter"/>
</dbReference>
<feature type="domain" description="Transcription initiation factor TFIID subunit 2 TPR repeats" evidence="3">
    <location>
        <begin position="274"/>
        <end position="313"/>
    </location>
</feature>
<feature type="domain" description="Transcription initiation factor TFIID subunit 2 Ig-like" evidence="2">
    <location>
        <begin position="155"/>
        <end position="273"/>
    </location>
</feature>
<dbReference type="InterPro" id="IPR057991">
    <property type="entry name" value="TPR_TAF2_C"/>
</dbReference>
<dbReference type="InterPro" id="IPR057345">
    <property type="entry name" value="Ig-like_TAF2"/>
</dbReference>
<dbReference type="InterPro" id="IPR037813">
    <property type="entry name" value="TAF2"/>
</dbReference>
<accession>A0AA85B5W6</accession>